<protein>
    <submittedName>
        <fullName evidence="12">Phosphatidylinositol glycan, class O</fullName>
    </submittedName>
</protein>
<dbReference type="InterPro" id="IPR037675">
    <property type="entry name" value="PIG-O_N"/>
</dbReference>
<keyword evidence="8 11" id="KW-1133">Transmembrane helix</keyword>
<dbReference type="STRING" id="1296096.A0A1B9I634"/>
<reference evidence="13" key="4">
    <citation type="submission" date="2024-02" db="EMBL/GenBank/DDBJ databases">
        <title>Comparative genomics of Cryptococcus and Kwoniella reveals pathogenesis evolution and contrasting modes of karyotype evolution via chromosome fusion or intercentromeric recombination.</title>
        <authorList>
            <person name="Coelho M.A."/>
            <person name="David-Palma M."/>
            <person name="Shea T."/>
            <person name="Bowers K."/>
            <person name="McGinley-Smith S."/>
            <person name="Mohammad A.W."/>
            <person name="Gnirke A."/>
            <person name="Yurkov A.M."/>
            <person name="Nowrousian M."/>
            <person name="Sun S."/>
            <person name="Cuomo C.A."/>
            <person name="Heitman J."/>
        </authorList>
    </citation>
    <scope>NUCLEOTIDE SEQUENCE</scope>
    <source>
        <strain evidence="13">CBS 10737</strain>
    </source>
</reference>
<dbReference type="PANTHER" id="PTHR23071:SF1">
    <property type="entry name" value="GPI ETHANOLAMINE PHOSPHATE TRANSFERASE 3"/>
    <property type="match status" value="1"/>
</dbReference>
<evidence type="ECO:0000256" key="5">
    <source>
        <dbReference type="ARBA" id="ARBA00022679"/>
    </source>
</evidence>
<keyword evidence="14" id="KW-1185">Reference proteome</keyword>
<feature type="transmembrane region" description="Helical" evidence="11">
    <location>
        <begin position="459"/>
        <end position="483"/>
    </location>
</feature>
<evidence type="ECO:0000313" key="14">
    <source>
        <dbReference type="Proteomes" id="UP000094020"/>
    </source>
</evidence>
<evidence type="ECO:0000256" key="4">
    <source>
        <dbReference type="ARBA" id="ARBA00022502"/>
    </source>
</evidence>
<feature type="transmembrane region" description="Helical" evidence="11">
    <location>
        <begin position="952"/>
        <end position="973"/>
    </location>
</feature>
<reference evidence="12" key="1">
    <citation type="submission" date="2013-07" db="EMBL/GenBank/DDBJ databases">
        <title>The Genome Sequence of Cryptococcus pinus CBS10737.</title>
        <authorList>
            <consortium name="The Broad Institute Genome Sequencing Platform"/>
            <person name="Cuomo C."/>
            <person name="Litvintseva A."/>
            <person name="Chen Y."/>
            <person name="Heitman J."/>
            <person name="Sun S."/>
            <person name="Springer D."/>
            <person name="Dromer F."/>
            <person name="Young S.K."/>
            <person name="Zeng Q."/>
            <person name="Gargeya S."/>
            <person name="Fitzgerald M."/>
            <person name="Abouelleil A."/>
            <person name="Alvarado L."/>
            <person name="Berlin A.M."/>
            <person name="Chapman S.B."/>
            <person name="Dewar J."/>
            <person name="Goldberg J."/>
            <person name="Griggs A."/>
            <person name="Gujja S."/>
            <person name="Hansen M."/>
            <person name="Howarth C."/>
            <person name="Imamovic A."/>
            <person name="Larimer J."/>
            <person name="McCowan C."/>
            <person name="Murphy C."/>
            <person name="Pearson M."/>
            <person name="Priest M."/>
            <person name="Roberts A."/>
            <person name="Saif S."/>
            <person name="Shea T."/>
            <person name="Sykes S."/>
            <person name="Wortman J."/>
            <person name="Nusbaum C."/>
            <person name="Birren B."/>
        </authorList>
    </citation>
    <scope>NUCLEOTIDE SEQUENCE [LARGE SCALE GENOMIC DNA]</scope>
    <source>
        <strain evidence="12">CBS 10737</strain>
    </source>
</reference>
<keyword evidence="10" id="KW-0325">Glycoprotein</keyword>
<dbReference type="GO" id="GO:0006506">
    <property type="term" value="P:GPI anchor biosynthetic process"/>
    <property type="evidence" value="ECO:0007669"/>
    <property type="project" value="UniProtKB-UniPathway"/>
</dbReference>
<dbReference type="GO" id="GO:0051377">
    <property type="term" value="F:mannose-ethanolamine phosphotransferase activity"/>
    <property type="evidence" value="ECO:0007669"/>
    <property type="project" value="InterPro"/>
</dbReference>
<feature type="transmembrane region" description="Helical" evidence="11">
    <location>
        <begin position="782"/>
        <end position="803"/>
    </location>
</feature>
<dbReference type="PANTHER" id="PTHR23071">
    <property type="entry name" value="PHOSPHATIDYLINOSITOL GLYCAN"/>
    <property type="match status" value="1"/>
</dbReference>
<reference evidence="13" key="2">
    <citation type="submission" date="2013-07" db="EMBL/GenBank/DDBJ databases">
        <authorList>
            <consortium name="The Broad Institute Genome Sequencing Platform"/>
            <person name="Cuomo C."/>
            <person name="Litvintseva A."/>
            <person name="Chen Y."/>
            <person name="Heitman J."/>
            <person name="Sun S."/>
            <person name="Springer D."/>
            <person name="Dromer F."/>
            <person name="Young S.K."/>
            <person name="Zeng Q."/>
            <person name="Gargeya S."/>
            <person name="Fitzgerald M."/>
            <person name="Abouelleil A."/>
            <person name="Alvarado L."/>
            <person name="Berlin A.M."/>
            <person name="Chapman S.B."/>
            <person name="Dewar J."/>
            <person name="Goldberg J."/>
            <person name="Griggs A."/>
            <person name="Gujja S."/>
            <person name="Hansen M."/>
            <person name="Howarth C."/>
            <person name="Imamovic A."/>
            <person name="Larimer J."/>
            <person name="McCowan C."/>
            <person name="Murphy C."/>
            <person name="Pearson M."/>
            <person name="Priest M."/>
            <person name="Roberts A."/>
            <person name="Saif S."/>
            <person name="Shea T."/>
            <person name="Sykes S."/>
            <person name="Wortman J."/>
            <person name="Nusbaum C."/>
            <person name="Birren B."/>
        </authorList>
    </citation>
    <scope>NUCLEOTIDE SEQUENCE</scope>
    <source>
        <strain evidence="13">CBS 10737</strain>
    </source>
</reference>
<feature type="transmembrane region" description="Helical" evidence="11">
    <location>
        <begin position="588"/>
        <end position="605"/>
    </location>
</feature>
<feature type="transmembrane region" description="Helical" evidence="11">
    <location>
        <begin position="37"/>
        <end position="56"/>
    </location>
</feature>
<dbReference type="EMBL" id="CP144521">
    <property type="protein sequence ID" value="WWC68761.1"/>
    <property type="molecule type" value="Genomic_DNA"/>
</dbReference>
<feature type="transmembrane region" description="Helical" evidence="11">
    <location>
        <begin position="617"/>
        <end position="635"/>
    </location>
</feature>
<evidence type="ECO:0000313" key="13">
    <source>
        <dbReference type="EMBL" id="WWC68761.1"/>
    </source>
</evidence>
<dbReference type="EMBL" id="KI894009">
    <property type="protein sequence ID" value="OCF50986.1"/>
    <property type="molecule type" value="Genomic_DNA"/>
</dbReference>
<keyword evidence="4" id="KW-0337">GPI-anchor biosynthesis</keyword>
<evidence type="ECO:0000256" key="3">
    <source>
        <dbReference type="ARBA" id="ARBA00008695"/>
    </source>
</evidence>
<name>A0A1B9I634_9TREE</name>
<evidence type="ECO:0000256" key="9">
    <source>
        <dbReference type="ARBA" id="ARBA00023136"/>
    </source>
</evidence>
<evidence type="ECO:0000256" key="6">
    <source>
        <dbReference type="ARBA" id="ARBA00022692"/>
    </source>
</evidence>
<dbReference type="InterPro" id="IPR017850">
    <property type="entry name" value="Alkaline_phosphatase_core_sf"/>
</dbReference>
<comment type="subcellular location">
    <subcellularLocation>
        <location evidence="1">Endoplasmic reticulum membrane</location>
        <topology evidence="1">Multi-pass membrane protein</topology>
    </subcellularLocation>
</comment>
<comment type="pathway">
    <text evidence="2">Glycolipid biosynthesis; glycosylphosphatidylinositol-anchor biosynthesis.</text>
</comment>
<dbReference type="InterPro" id="IPR039524">
    <property type="entry name" value="PIGO/GPI13"/>
</dbReference>
<sequence length="1026" mass="114374">MTGSPQPQANRPSVIEGPTTKVSRSTSWLRNLSRTNLATLILLYITALHVIGLYIFTKGFLLTRLTIPHVSPPYTPENLAPVPATHSKAVIIIIDALRTDFISPHYPQQKSPYHHGVLTLPSELSLSQPDHSLIFNSFSDPPTSTMQRIKGITTGSLPTFIDISSNFASTAIEEDSLISQLLAHNKTLGFMGDDTWVNLFPDSFDLSHPYDSFNVEDLHSVDDGVVEHIFPYLVPANQSKWDVLIGHFLGVDHVGHRVGPNRDTMRSKLAQMDRVLRRVVEMLDDQTLLVVLGDHGMDDKGNHGGDAELETSSAMWLYSKSTPLKAARKLDKTITETWPEYTFPGSETPLRHINQIDIVPTLSLLLGVPIPYNNLGSVIPECFSRDLKVLEAATRNNAEQIDRYLEAYGDESLKQSLKTAWDKARATVDSTNSPEKSINTHRHYALLALRHLRALWAQFSLPLILVGSLILGLSAFTLVALYVGVRNNGINWDVYARLALETSFTASGIAGSIVGTLAGIYTANPLTAIKVFITTAAIISEIIIIFPLFLKVSIPQSFNINRSIGPLLLVAHSLSFASNSFIMWEDRVVLFLLTTIPIIYLIKALSAPTAEMRLRIIGLSLALIVVIRLVATVTVCREEQQPYCRVTFFSGSTPVAPRWVVLATIPLALNILPRAIGITLTRSKSLAGPAPFFLGYLFRGVLLSNAIYWGLEYLETNSESIGLSESALTTANFLKLWIARFSIGTILGALPYIWFISPLCIKIGEKIINQENNKEEVKILGFANSFGSTYLLFLLIPFCLIHLTNQPMGQLTLSLLLISILIYLELIDTRRDEIILKNQFSLSNSPGSFDENELNSNSIIVKPIFTNLIPLILIGFLGFFSTGHQAVFQTIQWKSAFIGFNFVQYPFSPFFLILNTFGFFIISSFSIPLLSFWNISPKPFLKIPLINHNLQFFLGFLIYHNFITFSNCLFSSYLRRHLMVWKVFAPRFMLSGITLLIIDFSCLLALTIGVRVTAWKVKKTFGCDSI</sequence>
<feature type="transmembrane region" description="Helical" evidence="11">
    <location>
        <begin position="655"/>
        <end position="672"/>
    </location>
</feature>
<feature type="transmembrane region" description="Helical" evidence="11">
    <location>
        <begin position="693"/>
        <end position="711"/>
    </location>
</feature>
<evidence type="ECO:0000313" key="12">
    <source>
        <dbReference type="EMBL" id="OCF50986.1"/>
    </source>
</evidence>
<accession>A0A1B9I634</accession>
<comment type="similarity">
    <text evidence="3">Belongs to the PIGG/PIGN/PIGO family. PIGO subfamily.</text>
</comment>
<dbReference type="SUPFAM" id="SSF53649">
    <property type="entry name" value="Alkaline phosphatase-like"/>
    <property type="match status" value="1"/>
</dbReference>
<feature type="transmembrane region" description="Helical" evidence="11">
    <location>
        <begin position="864"/>
        <end position="887"/>
    </location>
</feature>
<dbReference type="GO" id="GO:0005789">
    <property type="term" value="C:endoplasmic reticulum membrane"/>
    <property type="evidence" value="ECO:0007669"/>
    <property type="project" value="UniProtKB-SubCell"/>
</dbReference>
<dbReference type="AlphaFoldDB" id="A0A1B9I634"/>
<gene>
    <name evidence="12" type="ORF">I206_03048</name>
    <name evidence="13" type="ORF">I206_102695</name>
</gene>
<dbReference type="OrthoDB" id="272139at2759"/>
<evidence type="ECO:0000256" key="2">
    <source>
        <dbReference type="ARBA" id="ARBA00004687"/>
    </source>
</evidence>
<feature type="transmembrane region" description="Helical" evidence="11">
    <location>
        <begin position="737"/>
        <end position="761"/>
    </location>
</feature>
<dbReference type="GeneID" id="30171417"/>
<keyword evidence="9 11" id="KW-0472">Membrane</keyword>
<feature type="transmembrane region" description="Helical" evidence="11">
    <location>
        <begin position="907"/>
        <end position="932"/>
    </location>
</feature>
<keyword evidence="6 11" id="KW-0812">Transmembrane</keyword>
<dbReference type="Gene3D" id="3.40.720.10">
    <property type="entry name" value="Alkaline Phosphatase, subunit A"/>
    <property type="match status" value="1"/>
</dbReference>
<feature type="transmembrane region" description="Helical" evidence="11">
    <location>
        <begin position="988"/>
        <end position="1010"/>
    </location>
</feature>
<evidence type="ECO:0000256" key="8">
    <source>
        <dbReference type="ARBA" id="ARBA00022989"/>
    </source>
</evidence>
<organism evidence="12">
    <name type="scientific">Kwoniella pini CBS 10737</name>
    <dbReference type="NCBI Taxonomy" id="1296096"/>
    <lineage>
        <taxon>Eukaryota</taxon>
        <taxon>Fungi</taxon>
        <taxon>Dikarya</taxon>
        <taxon>Basidiomycota</taxon>
        <taxon>Agaricomycotina</taxon>
        <taxon>Tremellomycetes</taxon>
        <taxon>Tremellales</taxon>
        <taxon>Cryptococcaceae</taxon>
        <taxon>Kwoniella</taxon>
    </lineage>
</organism>
<dbReference type="KEGG" id="kpin:30171417"/>
<feature type="transmembrane region" description="Helical" evidence="11">
    <location>
        <begin position="809"/>
        <end position="827"/>
    </location>
</feature>
<dbReference type="UniPathway" id="UPA00196"/>
<dbReference type="RefSeq" id="XP_019012205.1">
    <property type="nucleotide sequence ID" value="XM_019154802.1"/>
</dbReference>
<evidence type="ECO:0000256" key="11">
    <source>
        <dbReference type="SAM" id="Phobius"/>
    </source>
</evidence>
<evidence type="ECO:0000256" key="7">
    <source>
        <dbReference type="ARBA" id="ARBA00022824"/>
    </source>
</evidence>
<keyword evidence="5" id="KW-0808">Transferase</keyword>
<feature type="transmembrane region" description="Helical" evidence="11">
    <location>
        <begin position="504"/>
        <end position="523"/>
    </location>
</feature>
<dbReference type="CDD" id="cd16023">
    <property type="entry name" value="GPI_EPT_3"/>
    <property type="match status" value="1"/>
</dbReference>
<feature type="transmembrane region" description="Helical" evidence="11">
    <location>
        <begin position="564"/>
        <end position="582"/>
    </location>
</feature>
<reference evidence="12" key="3">
    <citation type="submission" date="2016-07" db="EMBL/GenBank/DDBJ databases">
        <title>Evolution of pathogenesis and genome organization in the Tremellales.</title>
        <authorList>
            <person name="Cuomo C."/>
            <person name="Litvintseva A."/>
            <person name="Heitman J."/>
            <person name="Chen Y."/>
            <person name="Sun S."/>
            <person name="Springer D."/>
            <person name="Dromer F."/>
            <person name="Young S."/>
            <person name="Zeng Q."/>
            <person name="Chapman S."/>
            <person name="Gujja S."/>
            <person name="Saif S."/>
            <person name="Birren B."/>
        </authorList>
    </citation>
    <scope>NUCLEOTIDE SEQUENCE</scope>
    <source>
        <strain evidence="12">CBS 10737</strain>
    </source>
</reference>
<keyword evidence="7" id="KW-0256">Endoplasmic reticulum</keyword>
<evidence type="ECO:0000256" key="1">
    <source>
        <dbReference type="ARBA" id="ARBA00004477"/>
    </source>
</evidence>
<dbReference type="Proteomes" id="UP000094020">
    <property type="component" value="Chromosome 3"/>
</dbReference>
<dbReference type="InterPro" id="IPR002591">
    <property type="entry name" value="Phosphodiest/P_Trfase"/>
</dbReference>
<proteinExistence type="inferred from homology"/>
<evidence type="ECO:0000256" key="10">
    <source>
        <dbReference type="ARBA" id="ARBA00023180"/>
    </source>
</evidence>
<dbReference type="Pfam" id="PF01663">
    <property type="entry name" value="Phosphodiest"/>
    <property type="match status" value="1"/>
</dbReference>
<feature type="transmembrane region" description="Helical" evidence="11">
    <location>
        <begin position="529"/>
        <end position="552"/>
    </location>
</feature>